<dbReference type="EMBL" id="AKKU01000010">
    <property type="protein sequence ID" value="EIW89870.1"/>
    <property type="molecule type" value="Genomic_DNA"/>
</dbReference>
<feature type="transmembrane region" description="Helical" evidence="1">
    <location>
        <begin position="399"/>
        <end position="424"/>
    </location>
</feature>
<dbReference type="SUPFAM" id="SSF82866">
    <property type="entry name" value="Multidrug efflux transporter AcrB transmembrane domain"/>
    <property type="match status" value="2"/>
</dbReference>
<dbReference type="InterPro" id="IPR027463">
    <property type="entry name" value="AcrB_DN_DC_subdom"/>
</dbReference>
<evidence type="ECO:0000313" key="3">
    <source>
        <dbReference type="EMBL" id="EIW89870.1"/>
    </source>
</evidence>
<dbReference type="SUPFAM" id="SSF82714">
    <property type="entry name" value="Multidrug efflux transporter AcrB TolC docking domain, DN and DC subdomains"/>
    <property type="match status" value="2"/>
</dbReference>
<dbReference type="SUPFAM" id="SSF82693">
    <property type="entry name" value="Multidrug efflux transporter AcrB pore domain, PN1, PN2, PC1 and PC2 subdomains"/>
    <property type="match status" value="2"/>
</dbReference>
<dbReference type="Pfam" id="PF00873">
    <property type="entry name" value="ACR_tran"/>
    <property type="match status" value="1"/>
</dbReference>
<feature type="transmembrane region" description="Helical" evidence="1">
    <location>
        <begin position="874"/>
        <end position="894"/>
    </location>
</feature>
<feature type="transmembrane region" description="Helical" evidence="1">
    <location>
        <begin position="979"/>
        <end position="1003"/>
    </location>
</feature>
<feature type="transmembrane region" description="Helical" evidence="1">
    <location>
        <begin position="476"/>
        <end position="499"/>
    </location>
</feature>
<feature type="transmembrane region" description="Helical" evidence="1">
    <location>
        <begin position="373"/>
        <end position="393"/>
    </location>
</feature>
<dbReference type="Gene3D" id="3.30.70.1440">
    <property type="entry name" value="Multidrug efflux transporter AcrB pore domain"/>
    <property type="match status" value="1"/>
</dbReference>
<organism evidence="3 4">
    <name type="scientific">Alishewanella agri BL06</name>
    <dbReference type="NCBI Taxonomy" id="1195246"/>
    <lineage>
        <taxon>Bacteria</taxon>
        <taxon>Pseudomonadati</taxon>
        <taxon>Pseudomonadota</taxon>
        <taxon>Gammaproteobacteria</taxon>
        <taxon>Alteromonadales</taxon>
        <taxon>Alteromonadaceae</taxon>
        <taxon>Alishewanella</taxon>
    </lineage>
</organism>
<feature type="transmembrane region" description="Helical" evidence="1">
    <location>
        <begin position="347"/>
        <end position="366"/>
    </location>
</feature>
<dbReference type="Proteomes" id="UP000035062">
    <property type="component" value="Unassembled WGS sequence"/>
</dbReference>
<dbReference type="PRINTS" id="PR00702">
    <property type="entry name" value="ACRIFLAVINRP"/>
</dbReference>
<name>I9DUM8_9ALTE</name>
<keyword evidence="1" id="KW-1133">Transmembrane helix</keyword>
<dbReference type="PANTHER" id="PTHR32063">
    <property type="match status" value="1"/>
</dbReference>
<dbReference type="InterPro" id="IPR001036">
    <property type="entry name" value="Acrflvin-R"/>
</dbReference>
<evidence type="ECO:0000313" key="4">
    <source>
        <dbReference type="Proteomes" id="UP000035062"/>
    </source>
</evidence>
<dbReference type="Gene3D" id="3.30.70.1430">
    <property type="entry name" value="Multidrug efflux transporter AcrB pore domain"/>
    <property type="match status" value="2"/>
</dbReference>
<dbReference type="RefSeq" id="WP_008983816.1">
    <property type="nucleotide sequence ID" value="NZ_AKKU01000010.1"/>
</dbReference>
<feature type="transmembrane region" description="Helical" evidence="1">
    <location>
        <begin position="848"/>
        <end position="867"/>
    </location>
</feature>
<comment type="caution">
    <text evidence="3">The sequence shown here is derived from an EMBL/GenBank/DDBJ whole genome shotgun (WGS) entry which is preliminary data.</text>
</comment>
<dbReference type="InterPro" id="IPR000731">
    <property type="entry name" value="SSD"/>
</dbReference>
<dbReference type="PROSITE" id="PS50156">
    <property type="entry name" value="SSD"/>
    <property type="match status" value="1"/>
</dbReference>
<feature type="transmembrane region" description="Helical" evidence="1">
    <location>
        <begin position="444"/>
        <end position="464"/>
    </location>
</feature>
<keyword evidence="1" id="KW-0812">Transmembrane</keyword>
<dbReference type="eggNOG" id="COG0841">
    <property type="taxonomic scope" value="Bacteria"/>
</dbReference>
<feature type="transmembrane region" description="Helical" evidence="1">
    <location>
        <begin position="951"/>
        <end position="973"/>
    </location>
</feature>
<evidence type="ECO:0000256" key="1">
    <source>
        <dbReference type="SAM" id="Phobius"/>
    </source>
</evidence>
<dbReference type="Gene3D" id="3.30.70.1320">
    <property type="entry name" value="Multidrug efflux transporter AcrB pore domain like"/>
    <property type="match status" value="1"/>
</dbReference>
<protein>
    <submittedName>
        <fullName evidence="3">Acriflavin resistance protein</fullName>
    </submittedName>
</protein>
<dbReference type="Gene3D" id="1.20.1640.10">
    <property type="entry name" value="Multidrug efflux transporter AcrB transmembrane domain"/>
    <property type="match status" value="2"/>
</dbReference>
<proteinExistence type="predicted"/>
<dbReference type="STRING" id="1195246.AGRI_04466"/>
<dbReference type="AlphaFoldDB" id="I9DUM8"/>
<reference evidence="3 4" key="1">
    <citation type="journal article" date="2012" name="J. Bacteriol.">
        <title>Genome Sequence of Pectin-Degrading Alishewanella agri, Isolated from Landfill Soil.</title>
        <authorList>
            <person name="Kim J."/>
            <person name="Jung J."/>
            <person name="Sung J.S."/>
            <person name="Chun J."/>
            <person name="Park W."/>
        </authorList>
    </citation>
    <scope>NUCLEOTIDE SEQUENCE [LARGE SCALE GENOMIC DNA]</scope>
    <source>
        <strain evidence="3 4">BL06</strain>
    </source>
</reference>
<feature type="transmembrane region" description="Helical" evidence="1">
    <location>
        <begin position="530"/>
        <end position="549"/>
    </location>
</feature>
<dbReference type="PANTHER" id="PTHR32063:SF73">
    <property type="entry name" value="RND SUPERFAMILY EFFLUX PUMP PERMEASE COMPONENT 1"/>
    <property type="match status" value="1"/>
</dbReference>
<dbReference type="GO" id="GO:0005886">
    <property type="term" value="C:plasma membrane"/>
    <property type="evidence" value="ECO:0007669"/>
    <property type="project" value="TreeGrafter"/>
</dbReference>
<feature type="transmembrane region" description="Helical" evidence="1">
    <location>
        <begin position="900"/>
        <end position="921"/>
    </location>
</feature>
<feature type="domain" description="SSD" evidence="2">
    <location>
        <begin position="376"/>
        <end position="498"/>
    </location>
</feature>
<accession>I9DUM8</accession>
<dbReference type="GO" id="GO:0042910">
    <property type="term" value="F:xenobiotic transmembrane transporter activity"/>
    <property type="evidence" value="ECO:0007669"/>
    <property type="project" value="TreeGrafter"/>
</dbReference>
<dbReference type="Gene3D" id="3.30.2090.10">
    <property type="entry name" value="Multidrug efflux transporter AcrB TolC docking domain, DN and DC subdomains"/>
    <property type="match status" value="2"/>
</dbReference>
<gene>
    <name evidence="3" type="ORF">AGRI_04466</name>
</gene>
<keyword evidence="1" id="KW-0472">Membrane</keyword>
<keyword evidence="4" id="KW-1185">Reference proteome</keyword>
<evidence type="ECO:0000259" key="2">
    <source>
        <dbReference type="PROSITE" id="PS50156"/>
    </source>
</evidence>
<sequence>MSQQPQLETPENVAESKPIWLTRLALSRPVTICMLFISMLLFGGLASRLLPLEMFPGIDIPELYVNVPYPNATPAEVERLITRPLEEALATVSGIKELRSFANENSGDVSLQFRWSENISSKSLEVRERLDTVRHLLPADVERVLVFQFNTSDMPIFQLRISSERDLAMAYDLLEQQIKRPLERVPGVSKVELYGVEKRQVIIRLDPDKLRSLQVDPTALLTQLRGSNFALSAGELRNPEQSVLVKPLGEYKELSEIAALPIRPGLQLREVASIELELPKREDGRHLNQTYAVGMNVYKESGANLVEVAKAAMQVVAAADANPAFNGISLYVMDDLADNVSKSLRDLLQAGAIGALLSFVVLYLFLRHLTTTLVVVLSVPAAIIVALGAMYFLGYSLNILSMMGLMLAIGMLVDNAVVVTESIFRERALGGDVRTATERGVKRVGLAVLAGTATTAIVFLPNIIGEKMQLTIFLEHVAIAICLCLAISLLLALTLIPLLTTRLKVQPVAETQGSALDRFYRRALTKVMNWPKTATALAILVLLSAALPLSQLGSSNEDEEDRSRLFLNYNIQGNYSLEEVRAEVSAMEAFLYSRQQDFFIESVYSYYRSGHAISIILLQPDVDIDLNTLKEQIRQDWPPLVRARPSFSFGNNNNALQLHLLGNSTERLLELAAEIEPALQVLPSIAEVSSDLAKGQQEVQILLNRPELERLGLSAEQVAQSVSLALRGVNLRTYRSAEQGELLIRLIYDERTSKSLSELSALPVAAVAGVSIPLSQLAELKVVPRLQSIRRFNRETGVALQLALNKDISMEDARKEISNLMQQVQLPDGYRWSFQGGFVRQNEEQQVMIVNMLLALAMIYIVMAALFESLLMPNAVIGSLLFSFVGVFWTFFITGTGMGVMGMIGMLVLMGIVVNNGIVLVDRINQDRQLLPDLALKTLIIEACTARLKPILMTVSTTVLGLVPLALGSTAIGGNGPSYAPMAIAIIGGLLFSTLTSLLLVPLNYYGLVKLRSATGNLVARSRLWQQRLVGIKN</sequence>
<feature type="transmembrane region" description="Helical" evidence="1">
    <location>
        <begin position="30"/>
        <end position="50"/>
    </location>
</feature>
<dbReference type="PATRIC" id="fig|1195246.3.peg.879"/>